<dbReference type="EMBL" id="JAINDJ010000004">
    <property type="protein sequence ID" value="KAG9449825.1"/>
    <property type="molecule type" value="Genomic_DNA"/>
</dbReference>
<dbReference type="Proteomes" id="UP000825729">
    <property type="component" value="Unassembled WGS sequence"/>
</dbReference>
<evidence type="ECO:0000313" key="3">
    <source>
        <dbReference type="Proteomes" id="UP000825729"/>
    </source>
</evidence>
<reference evidence="2 3" key="1">
    <citation type="submission" date="2021-07" db="EMBL/GenBank/DDBJ databases">
        <title>The Aristolochia fimbriata genome: insights into angiosperm evolution, floral development and chemical biosynthesis.</title>
        <authorList>
            <person name="Jiao Y."/>
        </authorList>
    </citation>
    <scope>NUCLEOTIDE SEQUENCE [LARGE SCALE GENOMIC DNA]</scope>
    <source>
        <strain evidence="2">IBCAS-2021</strain>
        <tissue evidence="2">Leaf</tissue>
    </source>
</reference>
<name>A0AAV7ELZ7_ARIFI</name>
<dbReference type="SUPFAM" id="SSF55961">
    <property type="entry name" value="Bet v1-like"/>
    <property type="match status" value="1"/>
</dbReference>
<accession>A0AAV7ELZ7</accession>
<evidence type="ECO:0000259" key="1">
    <source>
        <dbReference type="Pfam" id="PF02713"/>
    </source>
</evidence>
<evidence type="ECO:0000313" key="2">
    <source>
        <dbReference type="EMBL" id="KAG9449825.1"/>
    </source>
</evidence>
<comment type="caution">
    <text evidence="2">The sequence shown here is derived from an EMBL/GenBank/DDBJ whole genome shotgun (WGS) entry which is preliminary data.</text>
</comment>
<dbReference type="PANTHER" id="PTHR31385:SF1">
    <property type="entry name" value="PUTATIVE (DUF220)-RELATED"/>
    <property type="match status" value="1"/>
</dbReference>
<dbReference type="PANTHER" id="PTHR31385">
    <property type="entry name" value="PUTATIVE (DUF220)-RELATED"/>
    <property type="match status" value="1"/>
</dbReference>
<sequence length="329" mass="37868">MKASDFQESGRSGPPPLFRPAIDFLLQIPLRLQNCLKSKFKEPAFSFRKLDAESSSLSKEKRPGTTLNVSLEQQLQRWHDNPYWIDQPPEIKVTVPEGSLCSLNVRFKIGLPPDAVYNIVIDPENKRVFKNIKEVISRRVLLDEGLRQVVEVEQAAIWRFLWFSGTISVHVLVDQNRADHSVIFKQGKAGFMRRFEGCWKLEPLFVDEQSCHPHKPVSFADYDSCTEGKGRVGTLVNLEQLVEPALLPPPPFSWYLRGITTKTTEMLITDLLAETARIRGNNRTLSFTEERGKCNGLFKENGILEVDDIKSRWKRRRSHRERRNLSKPL</sequence>
<feature type="domain" description="DUF220" evidence="1">
    <location>
        <begin position="164"/>
        <end position="234"/>
    </location>
</feature>
<proteinExistence type="predicted"/>
<dbReference type="AlphaFoldDB" id="A0AAV7ELZ7"/>
<protein>
    <recommendedName>
        <fullName evidence="1">DUF220 domain-containing protein</fullName>
    </recommendedName>
</protein>
<dbReference type="InterPro" id="IPR003863">
    <property type="entry name" value="DUF220"/>
</dbReference>
<dbReference type="Pfam" id="PF02713">
    <property type="entry name" value="DUF220"/>
    <property type="match status" value="1"/>
</dbReference>
<organism evidence="2 3">
    <name type="scientific">Aristolochia fimbriata</name>
    <name type="common">White veined hardy Dutchman's pipe vine</name>
    <dbReference type="NCBI Taxonomy" id="158543"/>
    <lineage>
        <taxon>Eukaryota</taxon>
        <taxon>Viridiplantae</taxon>
        <taxon>Streptophyta</taxon>
        <taxon>Embryophyta</taxon>
        <taxon>Tracheophyta</taxon>
        <taxon>Spermatophyta</taxon>
        <taxon>Magnoliopsida</taxon>
        <taxon>Magnoliidae</taxon>
        <taxon>Piperales</taxon>
        <taxon>Aristolochiaceae</taxon>
        <taxon>Aristolochia</taxon>
    </lineage>
</organism>
<keyword evidence="3" id="KW-1185">Reference proteome</keyword>
<gene>
    <name evidence="2" type="ORF">H6P81_009790</name>
</gene>